<feature type="region of interest" description="Disordered" evidence="1">
    <location>
        <begin position="1028"/>
        <end position="1071"/>
    </location>
</feature>
<evidence type="ECO:0000259" key="3">
    <source>
        <dbReference type="Pfam" id="PF01171"/>
    </source>
</evidence>
<dbReference type="Gene3D" id="3.40.640.10">
    <property type="entry name" value="Type I PLP-dependent aspartate aminotransferase-like (Major domain)"/>
    <property type="match status" value="1"/>
</dbReference>
<dbReference type="GeneID" id="109487062"/>
<feature type="region of interest" description="Disordered" evidence="1">
    <location>
        <begin position="823"/>
        <end position="953"/>
    </location>
</feature>
<feature type="compositionally biased region" description="Basic and acidic residues" evidence="1">
    <location>
        <begin position="941"/>
        <end position="953"/>
    </location>
</feature>
<feature type="compositionally biased region" description="Polar residues" evidence="1">
    <location>
        <begin position="823"/>
        <end position="832"/>
    </location>
</feature>
<feature type="compositionally biased region" description="Polar residues" evidence="1">
    <location>
        <begin position="930"/>
        <end position="940"/>
    </location>
</feature>
<evidence type="ECO:0000256" key="1">
    <source>
        <dbReference type="SAM" id="MobiDB-lite"/>
    </source>
</evidence>
<feature type="compositionally biased region" description="Basic and acidic residues" evidence="1">
    <location>
        <begin position="881"/>
        <end position="890"/>
    </location>
</feature>
<dbReference type="InterPro" id="IPR011063">
    <property type="entry name" value="TilS/TtcA_N"/>
</dbReference>
<dbReference type="InterPro" id="IPR015424">
    <property type="entry name" value="PyrdxlP-dep_Trfase"/>
</dbReference>
<dbReference type="OrthoDB" id="420046at2759"/>
<dbReference type="Pfam" id="PF00266">
    <property type="entry name" value="Aminotran_5"/>
    <property type="match status" value="1"/>
</dbReference>
<dbReference type="InterPro" id="IPR015421">
    <property type="entry name" value="PyrdxlP-dep_Trfase_major"/>
</dbReference>
<dbReference type="CDD" id="cd24138">
    <property type="entry name" value="TtcA-like"/>
    <property type="match status" value="1"/>
</dbReference>
<protein>
    <submittedName>
        <fullName evidence="5">Uncharacterized protein LOC109487062</fullName>
    </submittedName>
</protein>
<accession>A0A6P5AAD8</accession>
<sequence length="1339" mass="149649">MATLRGRRRVTLPHASRTFYRLPTGADRPVPTAHSRMKSEDRHKLMRYVDESVIGRDRVFAGPFGPRQVTYCDYTASGRSLTFIEDYIRDQVLPVYGNTHTTTSVTSLQTTLYRHEARDIIRNAVNAGEHDAVIFVGSGCTGAIHKLIHSLHMKEPPVVFVGPFEHHSNLLPWREIGSRVMRIAETNKGLLDLEDLEAKLKAWQSCGCQLIGAFSAASNVTGILTDTVQTSVLLHKYGAIAVWDYASAGPYVDIDMNPVVSSADQGLSHKDAVIISPHKFVGGPGTPGVLIAKKSLFQNPVPSGCGGGSVFFVSRETHRYLQNVETREEGGTPAIVESIRAGLVFQLKEALGSDFIMRREQELCKKAFDFWSGNPSLVVLGSTEVQRLPILSFMVQHQQSGLFLHHNYICVLLNDLFGIQARGGCACAGPYAQDLLGIDEELANKIEKLLVEDKRLDRDHLRRYNEFSEREILRPGFARLNLPYFATDECVDFILEAVSMIAEHGWKLLPQYLFKPDTGEWKNRNHQVFKDRKWLGSISYSTGHMTFPEPDTENTKAKLPKNYKECLEMARKVFDKATSLRLQLPDQALAFDEEAARLRWFLLPSEAQDYLGSPHKDWPTRDPPFTPLKRVYSQPEAIEDGETTPALIEEIRDSLSPIAMLKPSQEEDVDEISEEEDKLNLFNMLRNWRGNSGNRRGSGSRSLNRPITDGHLNSHMTSSHIGHSGHSLSTIHTPGLAYANHRRNSDGLVGRGGLITGGGTFGTGGGSGNVMGTSPGRRRASAFVVGTRDIILPETGQKLPMFGRRNSIDMLDLHKWGKKLQTTLEGSNSSGDNADWEIWGSLPSSRSSSIDQGDWSADNTNEKQNSRSSSIDQGDWSADNTNEKQDRRSSSIDQGDWSADNTNEKQDSRSSRINQGDWSAENTNEKQDSGAESVSGNCSSKENKEEGTPNYKRRQDIELLADAEKNVTSIDPRIILVTSREKKKTKESLNDDGASSKMKNQDACISVDEKDTRGTLCGTNLCAVRQQEGPRERDSATSDCTKFDVEDSSEGSKVKNKIEHDPNNPRWHSPPKRIMKQTIEAMTEYNMIRDGDRVLLCLSGGKDSLSLLHALRQYQFFAKSKNIKFDLGAVTVDPQTASYDPSPLKNYLSKLGVPYFYEEQGIMAQAASMPVCTSICSYCSRMKRGRIYACARREGYNVLAMGQHLDDLAESFLMSAFHNGLLRTMKANYTVREEDLRVIRPFVYVREKDLRNFAEQVKLPIIPENCPACFEAPKERHRTKQLLAAQELLFPKLFQSLLNSMKPLMAKNRTGLESQRVGSGQEDSMDQVPMEDGEDLLNI</sequence>
<dbReference type="InterPro" id="IPR000192">
    <property type="entry name" value="Aminotrans_V_dom"/>
</dbReference>
<name>A0A6P5AAD8_BRABE</name>
<dbReference type="Gene3D" id="3.90.1150.10">
    <property type="entry name" value="Aspartate Aminotransferase, domain 1"/>
    <property type="match status" value="1"/>
</dbReference>
<feature type="region of interest" description="Disordered" evidence="1">
    <location>
        <begin position="1311"/>
        <end position="1339"/>
    </location>
</feature>
<dbReference type="Gene3D" id="3.40.50.620">
    <property type="entry name" value="HUPs"/>
    <property type="match status" value="1"/>
</dbReference>
<feature type="compositionally biased region" description="Basic and acidic residues" evidence="1">
    <location>
        <begin position="1028"/>
        <end position="1063"/>
    </location>
</feature>
<dbReference type="PANTHER" id="PTHR43686">
    <property type="entry name" value="SULFURTRANSFERASE-RELATED"/>
    <property type="match status" value="1"/>
</dbReference>
<feature type="compositionally biased region" description="Gly residues" evidence="1">
    <location>
        <begin position="757"/>
        <end position="769"/>
    </location>
</feature>
<dbReference type="PANTHER" id="PTHR43686:SF1">
    <property type="entry name" value="AMINOTRAN_5 DOMAIN-CONTAINING PROTEIN"/>
    <property type="match status" value="1"/>
</dbReference>
<feature type="domain" description="tRNA(Ile)-lysidine/2-thiocytidine synthase N-terminal" evidence="3">
    <location>
        <begin position="1094"/>
        <end position="1260"/>
    </location>
</feature>
<reference evidence="5" key="1">
    <citation type="submission" date="2025-08" db="UniProtKB">
        <authorList>
            <consortium name="RefSeq"/>
        </authorList>
    </citation>
    <scope>IDENTIFICATION</scope>
    <source>
        <tissue evidence="5">Gonad</tissue>
    </source>
</reference>
<evidence type="ECO:0000313" key="4">
    <source>
        <dbReference type="Proteomes" id="UP000515135"/>
    </source>
</evidence>
<feature type="domain" description="Aminotransferase class V" evidence="2">
    <location>
        <begin position="71"/>
        <end position="433"/>
    </location>
</feature>
<feature type="region of interest" description="Disordered" evidence="1">
    <location>
        <begin position="690"/>
        <end position="729"/>
    </location>
</feature>
<feature type="compositionally biased region" description="Polar residues" evidence="1">
    <location>
        <begin position="911"/>
        <end position="922"/>
    </location>
</feature>
<feature type="compositionally biased region" description="Low complexity" evidence="1">
    <location>
        <begin position="714"/>
        <end position="729"/>
    </location>
</feature>
<proteinExistence type="predicted"/>
<feature type="compositionally biased region" description="Polar residues" evidence="1">
    <location>
        <begin position="1311"/>
        <end position="1322"/>
    </location>
</feature>
<evidence type="ECO:0000313" key="5">
    <source>
        <dbReference type="RefSeq" id="XP_019646573.1"/>
    </source>
</evidence>
<organism evidence="4 5">
    <name type="scientific">Branchiostoma belcheri</name>
    <name type="common">Amphioxus</name>
    <dbReference type="NCBI Taxonomy" id="7741"/>
    <lineage>
        <taxon>Eukaryota</taxon>
        <taxon>Metazoa</taxon>
        <taxon>Chordata</taxon>
        <taxon>Cephalochordata</taxon>
        <taxon>Leptocardii</taxon>
        <taxon>Amphioxiformes</taxon>
        <taxon>Branchiostomatidae</taxon>
        <taxon>Branchiostoma</taxon>
    </lineage>
</organism>
<dbReference type="RefSeq" id="XP_019646573.1">
    <property type="nucleotide sequence ID" value="XM_019791014.1"/>
</dbReference>
<dbReference type="SUPFAM" id="SSF53383">
    <property type="entry name" value="PLP-dependent transferases"/>
    <property type="match status" value="1"/>
</dbReference>
<dbReference type="Pfam" id="PF01171">
    <property type="entry name" value="ATP_bind_3"/>
    <property type="match status" value="1"/>
</dbReference>
<dbReference type="InterPro" id="IPR015422">
    <property type="entry name" value="PyrdxlP-dep_Trfase_small"/>
</dbReference>
<gene>
    <name evidence="5" type="primary">LOC109487062</name>
</gene>
<feature type="compositionally biased region" description="Polar residues" evidence="1">
    <location>
        <begin position="842"/>
        <end position="859"/>
    </location>
</feature>
<evidence type="ECO:0000259" key="2">
    <source>
        <dbReference type="Pfam" id="PF00266"/>
    </source>
</evidence>
<dbReference type="KEGG" id="bbel:109487062"/>
<dbReference type="InterPro" id="IPR014729">
    <property type="entry name" value="Rossmann-like_a/b/a_fold"/>
</dbReference>
<feature type="compositionally biased region" description="Low complexity" evidence="1">
    <location>
        <begin position="690"/>
        <end position="705"/>
    </location>
</feature>
<dbReference type="Proteomes" id="UP000515135">
    <property type="component" value="Unplaced"/>
</dbReference>
<feature type="region of interest" description="Disordered" evidence="1">
    <location>
        <begin position="757"/>
        <end position="776"/>
    </location>
</feature>
<keyword evidence="4" id="KW-1185">Reference proteome</keyword>
<feature type="compositionally biased region" description="Acidic residues" evidence="1">
    <location>
        <begin position="1323"/>
        <end position="1339"/>
    </location>
</feature>
<dbReference type="SUPFAM" id="SSF52402">
    <property type="entry name" value="Adenine nucleotide alpha hydrolases-like"/>
    <property type="match status" value="1"/>
</dbReference>